<evidence type="ECO:0000313" key="3">
    <source>
        <dbReference type="EMBL" id="MFD1009543.1"/>
    </source>
</evidence>
<dbReference type="InterPro" id="IPR036515">
    <property type="entry name" value="Transposase_17_sf"/>
</dbReference>
<protein>
    <submittedName>
        <fullName evidence="3">Transposase</fullName>
    </submittedName>
</protein>
<accession>A0ABW3KK39</accession>
<evidence type="ECO:0000256" key="1">
    <source>
        <dbReference type="SAM" id="MobiDB-lite"/>
    </source>
</evidence>
<dbReference type="Proteomes" id="UP001597048">
    <property type="component" value="Unassembled WGS sequence"/>
</dbReference>
<feature type="domain" description="Transposase IS200-like" evidence="2">
    <location>
        <begin position="12"/>
        <end position="187"/>
    </location>
</feature>
<name>A0ABW3KK39_9GAMM</name>
<evidence type="ECO:0000313" key="4">
    <source>
        <dbReference type="Proteomes" id="UP001597048"/>
    </source>
</evidence>
<dbReference type="PANTHER" id="PTHR34322">
    <property type="entry name" value="TRANSPOSASE, Y1_TNP DOMAIN-CONTAINING"/>
    <property type="match status" value="1"/>
</dbReference>
<dbReference type="SUPFAM" id="SSF143422">
    <property type="entry name" value="Transposase IS200-like"/>
    <property type="match status" value="1"/>
</dbReference>
<comment type="caution">
    <text evidence="3">The sequence shown here is derived from an EMBL/GenBank/DDBJ whole genome shotgun (WGS) entry which is preliminary data.</text>
</comment>
<dbReference type="InterPro" id="IPR002686">
    <property type="entry name" value="Transposase_17"/>
</dbReference>
<feature type="non-terminal residue" evidence="3">
    <location>
        <position position="235"/>
    </location>
</feature>
<dbReference type="EMBL" id="JBHTJS010000061">
    <property type="protein sequence ID" value="MFD1009543.1"/>
    <property type="molecule type" value="Genomic_DNA"/>
</dbReference>
<dbReference type="Gene3D" id="3.30.70.1290">
    <property type="entry name" value="Transposase IS200-like"/>
    <property type="match status" value="1"/>
</dbReference>
<sequence length="235" mass="27084">MPRPRFSQVSLEDTPFYHCISRTVRRAFLCGADPYTGQCFEHRRGWIEKRLLHLAQVFAIDIAAFAVMSNHLHVVLKVDAEKAQAWSDMEVVKQWHQVFGGTLLTQRFANGEDIEHYFIDLLDERISEYRQRLTNISWFMRALNEPIARSANKEDECTGRFWEGRFKSQALLDEAAVLACMTYVDLNPIRANMADTPERSNFTSIQRRINAAKQGGQPKELLPFVGNDRHAQPKG</sequence>
<dbReference type="PANTHER" id="PTHR34322:SF2">
    <property type="entry name" value="TRANSPOSASE IS200-LIKE DOMAIN-CONTAINING PROTEIN"/>
    <property type="match status" value="1"/>
</dbReference>
<dbReference type="SMART" id="SM01321">
    <property type="entry name" value="Y1_Tnp"/>
    <property type="match status" value="1"/>
</dbReference>
<proteinExistence type="predicted"/>
<dbReference type="RefSeq" id="WP_379559568.1">
    <property type="nucleotide sequence ID" value="NZ_JBHTJS010000061.1"/>
</dbReference>
<feature type="region of interest" description="Disordered" evidence="1">
    <location>
        <begin position="215"/>
        <end position="235"/>
    </location>
</feature>
<evidence type="ECO:0000259" key="2">
    <source>
        <dbReference type="SMART" id="SM01321"/>
    </source>
</evidence>
<keyword evidence="4" id="KW-1185">Reference proteome</keyword>
<organism evidence="3 4">
    <name type="scientific">Oceanisphaera ostreae</name>
    <dbReference type="NCBI Taxonomy" id="914151"/>
    <lineage>
        <taxon>Bacteria</taxon>
        <taxon>Pseudomonadati</taxon>
        <taxon>Pseudomonadota</taxon>
        <taxon>Gammaproteobacteria</taxon>
        <taxon>Aeromonadales</taxon>
        <taxon>Aeromonadaceae</taxon>
        <taxon>Oceanisphaera</taxon>
    </lineage>
</organism>
<gene>
    <name evidence="3" type="ORF">ACFQ1C_15455</name>
</gene>
<reference evidence="4" key="1">
    <citation type="journal article" date="2019" name="Int. J. Syst. Evol. Microbiol.">
        <title>The Global Catalogue of Microorganisms (GCM) 10K type strain sequencing project: providing services to taxonomists for standard genome sequencing and annotation.</title>
        <authorList>
            <consortium name="The Broad Institute Genomics Platform"/>
            <consortium name="The Broad Institute Genome Sequencing Center for Infectious Disease"/>
            <person name="Wu L."/>
            <person name="Ma J."/>
        </authorList>
    </citation>
    <scope>NUCLEOTIDE SEQUENCE [LARGE SCALE GENOMIC DNA]</scope>
    <source>
        <strain evidence="4">CCUG 60525</strain>
    </source>
</reference>